<dbReference type="GO" id="GO:0098796">
    <property type="term" value="C:membrane protein complex"/>
    <property type="evidence" value="ECO:0007669"/>
    <property type="project" value="UniProtKB-ARBA"/>
</dbReference>
<keyword evidence="2" id="KW-0547">Nucleotide-binding</keyword>
<dbReference type="Pfam" id="PF00005">
    <property type="entry name" value="ABC_tran"/>
    <property type="match status" value="1"/>
</dbReference>
<gene>
    <name evidence="5" type="ORF">DC3_09220</name>
</gene>
<dbReference type="GO" id="GO:0005886">
    <property type="term" value="C:plasma membrane"/>
    <property type="evidence" value="ECO:0007669"/>
    <property type="project" value="TreeGrafter"/>
</dbReference>
<dbReference type="PANTHER" id="PTHR24220">
    <property type="entry name" value="IMPORT ATP-BINDING PROTEIN"/>
    <property type="match status" value="1"/>
</dbReference>
<dbReference type="InterPro" id="IPR017911">
    <property type="entry name" value="MacB-like_ATP-bd"/>
</dbReference>
<dbReference type="GO" id="GO:0016887">
    <property type="term" value="F:ATP hydrolysis activity"/>
    <property type="evidence" value="ECO:0007669"/>
    <property type="project" value="InterPro"/>
</dbReference>
<comment type="caution">
    <text evidence="5">The sequence shown here is derived from an EMBL/GenBank/DDBJ whole genome shotgun (WGS) entry which is preliminary data.</text>
</comment>
<dbReference type="GO" id="GO:0022857">
    <property type="term" value="F:transmembrane transporter activity"/>
    <property type="evidence" value="ECO:0007669"/>
    <property type="project" value="TreeGrafter"/>
</dbReference>
<dbReference type="InterPro" id="IPR027417">
    <property type="entry name" value="P-loop_NTPase"/>
</dbReference>
<dbReference type="RefSeq" id="WP_146882755.1">
    <property type="nucleotide sequence ID" value="NZ_BJXB01000003.1"/>
</dbReference>
<dbReference type="InterPro" id="IPR015854">
    <property type="entry name" value="ABC_transpr_LolD-like"/>
</dbReference>
<accession>A0A511MYR8</accession>
<keyword evidence="6" id="KW-1185">Reference proteome</keyword>
<dbReference type="InterPro" id="IPR003593">
    <property type="entry name" value="AAA+_ATPase"/>
</dbReference>
<proteinExistence type="predicted"/>
<dbReference type="PROSITE" id="PS00211">
    <property type="entry name" value="ABC_TRANSPORTER_1"/>
    <property type="match status" value="1"/>
</dbReference>
<evidence type="ECO:0000313" key="6">
    <source>
        <dbReference type="Proteomes" id="UP000321306"/>
    </source>
</evidence>
<dbReference type="InterPro" id="IPR003439">
    <property type="entry name" value="ABC_transporter-like_ATP-bd"/>
</dbReference>
<evidence type="ECO:0000256" key="2">
    <source>
        <dbReference type="ARBA" id="ARBA00022741"/>
    </source>
</evidence>
<dbReference type="GO" id="GO:0005524">
    <property type="term" value="F:ATP binding"/>
    <property type="evidence" value="ECO:0007669"/>
    <property type="project" value="UniProtKB-KW"/>
</dbReference>
<reference evidence="5 6" key="1">
    <citation type="submission" date="2019-07" db="EMBL/GenBank/DDBJ databases">
        <title>Whole genome shotgun sequence of Deinococcus cellulosilyticus NBRC 106333.</title>
        <authorList>
            <person name="Hosoyama A."/>
            <person name="Uohara A."/>
            <person name="Ohji S."/>
            <person name="Ichikawa N."/>
        </authorList>
    </citation>
    <scope>NUCLEOTIDE SEQUENCE [LARGE SCALE GENOMIC DNA]</scope>
    <source>
        <strain evidence="5 6">NBRC 106333</strain>
    </source>
</reference>
<keyword evidence="3 5" id="KW-0067">ATP-binding</keyword>
<dbReference type="InterPro" id="IPR017871">
    <property type="entry name" value="ABC_transporter-like_CS"/>
</dbReference>
<dbReference type="SMART" id="SM00382">
    <property type="entry name" value="AAA"/>
    <property type="match status" value="1"/>
</dbReference>
<evidence type="ECO:0000256" key="1">
    <source>
        <dbReference type="ARBA" id="ARBA00022448"/>
    </source>
</evidence>
<evidence type="ECO:0000259" key="4">
    <source>
        <dbReference type="PROSITE" id="PS50893"/>
    </source>
</evidence>
<dbReference type="PROSITE" id="PS50893">
    <property type="entry name" value="ABC_TRANSPORTER_2"/>
    <property type="match status" value="1"/>
</dbReference>
<name>A0A511MYR8_DEIC1</name>
<dbReference type="AlphaFoldDB" id="A0A511MYR8"/>
<dbReference type="OrthoDB" id="9805538at2"/>
<dbReference type="Gene3D" id="3.40.50.300">
    <property type="entry name" value="P-loop containing nucleotide triphosphate hydrolases"/>
    <property type="match status" value="1"/>
</dbReference>
<feature type="domain" description="ABC transporter" evidence="4">
    <location>
        <begin position="5"/>
        <end position="232"/>
    </location>
</feature>
<keyword evidence="1" id="KW-0813">Transport</keyword>
<dbReference type="Proteomes" id="UP000321306">
    <property type="component" value="Unassembled WGS sequence"/>
</dbReference>
<dbReference type="EMBL" id="BJXB01000003">
    <property type="protein sequence ID" value="GEM45287.1"/>
    <property type="molecule type" value="Genomic_DNA"/>
</dbReference>
<dbReference type="SUPFAM" id="SSF52540">
    <property type="entry name" value="P-loop containing nucleoside triphosphate hydrolases"/>
    <property type="match status" value="1"/>
</dbReference>
<organism evidence="5 6">
    <name type="scientific">Deinococcus cellulosilyticus (strain DSM 18568 / NBRC 106333 / KACC 11606 / 5516J-15)</name>
    <dbReference type="NCBI Taxonomy" id="1223518"/>
    <lineage>
        <taxon>Bacteria</taxon>
        <taxon>Thermotogati</taxon>
        <taxon>Deinococcota</taxon>
        <taxon>Deinococci</taxon>
        <taxon>Deinococcales</taxon>
        <taxon>Deinococcaceae</taxon>
        <taxon>Deinococcus</taxon>
    </lineage>
</organism>
<evidence type="ECO:0000313" key="5">
    <source>
        <dbReference type="EMBL" id="GEM45287.1"/>
    </source>
</evidence>
<sequence length="232" mass="25512">MSQMIEVKHLSKRYALGETIVEALSDISFSMNRGEFISIMGSSGSGKSTLLHILGALDAPTEGEYLLEGHDIAFLRDREQARIRNRHFGFIFQAYNLFLELTALGNVEMPLIYSGTPPAERRERAKAALEQVGLSHRIRHHPTQLSGGEQQRVAIARALVTEPTLLLADEPTGNLSKEGGGVILDILQKLHAEGMSIIMVTHDPEVGSLAPRVLKLSDGKLISDIQREKVLV</sequence>
<protein>
    <submittedName>
        <fullName evidence="5">ABC transporter ATP-binding protein</fullName>
    </submittedName>
</protein>
<dbReference type="CDD" id="cd03255">
    <property type="entry name" value="ABC_MJ0796_LolCDE_FtsE"/>
    <property type="match status" value="1"/>
</dbReference>
<dbReference type="FunFam" id="3.40.50.300:FF:000032">
    <property type="entry name" value="Export ABC transporter ATP-binding protein"/>
    <property type="match status" value="1"/>
</dbReference>
<dbReference type="PANTHER" id="PTHR24220:SF86">
    <property type="entry name" value="ABC TRANSPORTER ABCH.1"/>
    <property type="match status" value="1"/>
</dbReference>
<evidence type="ECO:0000256" key="3">
    <source>
        <dbReference type="ARBA" id="ARBA00022840"/>
    </source>
</evidence>